<keyword evidence="3" id="KW-1185">Reference proteome</keyword>
<evidence type="ECO:0008006" key="4">
    <source>
        <dbReference type="Google" id="ProtNLM"/>
    </source>
</evidence>
<evidence type="ECO:0000313" key="3">
    <source>
        <dbReference type="Proteomes" id="UP000198211"/>
    </source>
</evidence>
<sequence>MLKAKDRKRRSEYRERRRVEKETLQQQVEELTTIVTEQQKAKNLLVSSTWEMVAKRQLQARLNSEAEQRRLYTAIESRSAVLHKLSGIVQNDLESDTSYGDIKIEPNYQHKRLRVKPSDAEFYEAYLRDLDGIYAQTDEILTVNGLDSTDTAWGDPQRKWKEENTNGYYMYLDKQILPFGFEETSEKLWQVCDLPHRQQDRQAYNGAGDPDNTVAFTFRNTTRLNSGRVVSVLQRVASRRYRTTNRMVIVWRSLAEGEGIFTGMNADETGWAVITPLKSETLMRTCMRYVPMHFTGSLKEEYAVKEFTELVLETGAEETVEITNALGKLLLKDE</sequence>
<dbReference type="OrthoDB" id="119452at2759"/>
<dbReference type="AlphaFoldDB" id="A0A225V678"/>
<name>A0A225V678_9STRA</name>
<accession>A0A225V678</accession>
<evidence type="ECO:0000313" key="2">
    <source>
        <dbReference type="EMBL" id="OWZ01376.1"/>
    </source>
</evidence>
<protein>
    <recommendedName>
        <fullName evidence="4">M96 mating-specific protein</fullName>
    </recommendedName>
</protein>
<gene>
    <name evidence="2" type="ORF">PHMEG_00027249</name>
</gene>
<dbReference type="Proteomes" id="UP000198211">
    <property type="component" value="Unassembled WGS sequence"/>
</dbReference>
<feature type="region of interest" description="Disordered" evidence="1">
    <location>
        <begin position="1"/>
        <end position="20"/>
    </location>
</feature>
<proteinExistence type="predicted"/>
<dbReference type="EMBL" id="NBNE01006901">
    <property type="protein sequence ID" value="OWZ01376.1"/>
    <property type="molecule type" value="Genomic_DNA"/>
</dbReference>
<organism evidence="2 3">
    <name type="scientific">Phytophthora megakarya</name>
    <dbReference type="NCBI Taxonomy" id="4795"/>
    <lineage>
        <taxon>Eukaryota</taxon>
        <taxon>Sar</taxon>
        <taxon>Stramenopiles</taxon>
        <taxon>Oomycota</taxon>
        <taxon>Peronosporomycetes</taxon>
        <taxon>Peronosporales</taxon>
        <taxon>Peronosporaceae</taxon>
        <taxon>Phytophthora</taxon>
    </lineage>
</organism>
<comment type="caution">
    <text evidence="2">The sequence shown here is derived from an EMBL/GenBank/DDBJ whole genome shotgun (WGS) entry which is preliminary data.</text>
</comment>
<reference evidence="3" key="1">
    <citation type="submission" date="2017-03" db="EMBL/GenBank/DDBJ databases">
        <title>Phytopthora megakarya and P. palmivora, two closely related causual agents of cacao black pod achieved similar genome size and gene model numbers by different mechanisms.</title>
        <authorList>
            <person name="Ali S."/>
            <person name="Shao J."/>
            <person name="Larry D.J."/>
            <person name="Kronmiller B."/>
            <person name="Shen D."/>
            <person name="Strem M.D."/>
            <person name="Melnick R.L."/>
            <person name="Guiltinan M.J."/>
            <person name="Tyler B.M."/>
            <person name="Meinhardt L.W."/>
            <person name="Bailey B.A."/>
        </authorList>
    </citation>
    <scope>NUCLEOTIDE SEQUENCE [LARGE SCALE GENOMIC DNA]</scope>
    <source>
        <strain evidence="3">zdho120</strain>
    </source>
</reference>
<feature type="compositionally biased region" description="Basic residues" evidence="1">
    <location>
        <begin position="1"/>
        <end position="11"/>
    </location>
</feature>
<evidence type="ECO:0000256" key="1">
    <source>
        <dbReference type="SAM" id="MobiDB-lite"/>
    </source>
</evidence>